<accession>A0A498IP87</accession>
<dbReference type="InterPro" id="IPR036398">
    <property type="entry name" value="CA_dom_sf"/>
</dbReference>
<dbReference type="CDD" id="cd03124">
    <property type="entry name" value="alpha_CA_prokaryotic_like"/>
    <property type="match status" value="1"/>
</dbReference>
<dbReference type="SUPFAM" id="SSF51069">
    <property type="entry name" value="Carbonic anhydrase"/>
    <property type="match status" value="1"/>
</dbReference>
<evidence type="ECO:0000256" key="9">
    <source>
        <dbReference type="ARBA" id="ARBA00048348"/>
    </source>
</evidence>
<feature type="domain" description="Alpha-carbonic anhydrase" evidence="12">
    <location>
        <begin position="104"/>
        <end position="294"/>
    </location>
</feature>
<feature type="transmembrane region" description="Helical" evidence="11">
    <location>
        <begin position="43"/>
        <end position="59"/>
    </location>
</feature>
<evidence type="ECO:0000256" key="6">
    <source>
        <dbReference type="ARBA" id="ARBA00022723"/>
    </source>
</evidence>
<dbReference type="InterPro" id="IPR001148">
    <property type="entry name" value="CA_dom"/>
</dbReference>
<keyword evidence="6 10" id="KW-0479">Metal-binding</keyword>
<comment type="function">
    <text evidence="2 10">Reversible hydration of carbon dioxide.</text>
</comment>
<dbReference type="Pfam" id="PF00194">
    <property type="entry name" value="Carb_anhydrase"/>
    <property type="match status" value="1"/>
</dbReference>
<feature type="transmembrane region" description="Helical" evidence="11">
    <location>
        <begin position="71"/>
        <end position="90"/>
    </location>
</feature>
<dbReference type="Proteomes" id="UP000290289">
    <property type="component" value="Chromosome 11"/>
</dbReference>
<dbReference type="Gene3D" id="3.10.200.10">
    <property type="entry name" value="Alpha carbonic anhydrase"/>
    <property type="match status" value="1"/>
</dbReference>
<evidence type="ECO:0000256" key="10">
    <source>
        <dbReference type="RuleBase" id="RU367011"/>
    </source>
</evidence>
<dbReference type="GO" id="GO:0004089">
    <property type="term" value="F:carbonate dehydratase activity"/>
    <property type="evidence" value="ECO:0007669"/>
    <property type="project" value="UniProtKB-UniRule"/>
</dbReference>
<evidence type="ECO:0000256" key="11">
    <source>
        <dbReference type="SAM" id="Phobius"/>
    </source>
</evidence>
<name>A0A498IP87_MALDO</name>
<comment type="catalytic activity">
    <reaction evidence="9 10">
        <text>hydrogencarbonate + H(+) = CO2 + H2O</text>
        <dbReference type="Rhea" id="RHEA:10748"/>
        <dbReference type="ChEBI" id="CHEBI:15377"/>
        <dbReference type="ChEBI" id="CHEBI:15378"/>
        <dbReference type="ChEBI" id="CHEBI:16526"/>
        <dbReference type="ChEBI" id="CHEBI:17544"/>
        <dbReference type="EC" id="4.2.1.1"/>
    </reaction>
</comment>
<keyword evidence="7 10" id="KW-0862">Zinc</keyword>
<keyword evidence="11" id="KW-1133">Transmembrane helix</keyword>
<keyword evidence="14" id="KW-1185">Reference proteome</keyword>
<reference evidence="13 14" key="1">
    <citation type="submission" date="2018-10" db="EMBL/GenBank/DDBJ databases">
        <title>A high-quality apple genome assembly.</title>
        <authorList>
            <person name="Hu J."/>
        </authorList>
    </citation>
    <scope>NUCLEOTIDE SEQUENCE [LARGE SCALE GENOMIC DNA]</scope>
    <source>
        <strain evidence="14">cv. HFTH1</strain>
        <tissue evidence="13">Young leaf</tissue>
    </source>
</reference>
<keyword evidence="11" id="KW-0472">Membrane</keyword>
<evidence type="ECO:0000256" key="1">
    <source>
        <dbReference type="ARBA" id="ARBA00001947"/>
    </source>
</evidence>
<dbReference type="PANTHER" id="PTHR18952">
    <property type="entry name" value="CARBONIC ANHYDRASE"/>
    <property type="match status" value="1"/>
</dbReference>
<dbReference type="EMBL" id="RDQH01000337">
    <property type="protein sequence ID" value="RXH83857.1"/>
    <property type="molecule type" value="Genomic_DNA"/>
</dbReference>
<evidence type="ECO:0000256" key="3">
    <source>
        <dbReference type="ARBA" id="ARBA00004470"/>
    </source>
</evidence>
<dbReference type="GO" id="GO:0008270">
    <property type="term" value="F:zinc ion binding"/>
    <property type="evidence" value="ECO:0007669"/>
    <property type="project" value="UniProtKB-UniRule"/>
</dbReference>
<proteinExistence type="inferred from homology"/>
<comment type="similarity">
    <text evidence="4">Belongs to the alpha-class carbonic anhydrase family.</text>
</comment>
<dbReference type="InterPro" id="IPR041891">
    <property type="entry name" value="Alpha_CA_prokaryot-like"/>
</dbReference>
<dbReference type="InterPro" id="IPR023561">
    <property type="entry name" value="Carbonic_anhydrase_a-class"/>
</dbReference>
<dbReference type="STRING" id="3750.A0A498IP87"/>
<comment type="similarity">
    <text evidence="10">Belongs to the alpha-carbonic anhydrase family.</text>
</comment>
<evidence type="ECO:0000259" key="12">
    <source>
        <dbReference type="PROSITE" id="PS51144"/>
    </source>
</evidence>
<comment type="subcellular location">
    <subcellularLocation>
        <location evidence="3">Plastid</location>
        <location evidence="3">Chloroplast stroma</location>
    </subcellularLocation>
</comment>
<feature type="non-terminal residue" evidence="13">
    <location>
        <position position="1"/>
    </location>
</feature>
<evidence type="ECO:0000256" key="4">
    <source>
        <dbReference type="ARBA" id="ARBA00006365"/>
    </source>
</evidence>
<keyword evidence="11" id="KW-0812">Transmembrane</keyword>
<dbReference type="InterPro" id="IPR018338">
    <property type="entry name" value="Carbonic_anhydrase_a-class_CS"/>
</dbReference>
<evidence type="ECO:0000313" key="13">
    <source>
        <dbReference type="EMBL" id="RXH83857.1"/>
    </source>
</evidence>
<dbReference type="PROSITE" id="PS51144">
    <property type="entry name" value="ALPHA_CA_2"/>
    <property type="match status" value="1"/>
</dbReference>
<evidence type="ECO:0000256" key="5">
    <source>
        <dbReference type="ARBA" id="ARBA00012925"/>
    </source>
</evidence>
<dbReference type="AlphaFoldDB" id="A0A498IP87"/>
<dbReference type="GO" id="GO:0009570">
    <property type="term" value="C:chloroplast stroma"/>
    <property type="evidence" value="ECO:0007669"/>
    <property type="project" value="UniProtKB-SubCell"/>
</dbReference>
<evidence type="ECO:0000313" key="14">
    <source>
        <dbReference type="Proteomes" id="UP000290289"/>
    </source>
</evidence>
<dbReference type="SMART" id="SM01057">
    <property type="entry name" value="Carb_anhydrase"/>
    <property type="match status" value="1"/>
</dbReference>
<dbReference type="GO" id="GO:0006730">
    <property type="term" value="P:one-carbon metabolic process"/>
    <property type="evidence" value="ECO:0007669"/>
    <property type="project" value="TreeGrafter"/>
</dbReference>
<dbReference type="EC" id="4.2.1.1" evidence="5 10"/>
<keyword evidence="8 10" id="KW-0456">Lyase</keyword>
<sequence>SDSAIHRNLTGKGRGLLQLPLISDPSLFDTNINMKKSHQSKPIYIFCLVFFLCSATSITAQEVGKHNKLQYIPICSCSVCLFLSFVSSLFTSGYTHIGIAEDEREFDYLQGSGKGPKQWGAIKKEWSACKNGGMQSPIDLSSHRVTLVPNLGKLNISYNPYNATVKNRGHDISIYWEGNAGSIHINGTQYVLKQSHWHSPSEHSVNGRRYDMELHMVHLSSDPNVTNKIAVVGVLYKIGRPDSFLSKIRTVSRDQVKLFRVAVHDYAEMNARPVQPLNLREIQVFDRRTGNTNN</sequence>
<evidence type="ECO:0000256" key="8">
    <source>
        <dbReference type="ARBA" id="ARBA00023239"/>
    </source>
</evidence>
<evidence type="ECO:0000256" key="7">
    <source>
        <dbReference type="ARBA" id="ARBA00022833"/>
    </source>
</evidence>
<gene>
    <name evidence="13" type="ORF">DVH24_013102</name>
</gene>
<dbReference type="PROSITE" id="PS00162">
    <property type="entry name" value="ALPHA_CA_1"/>
    <property type="match status" value="1"/>
</dbReference>
<dbReference type="PANTHER" id="PTHR18952:SF201">
    <property type="entry name" value="CARBONIC ANHYDRASE"/>
    <property type="match status" value="1"/>
</dbReference>
<evidence type="ECO:0000256" key="2">
    <source>
        <dbReference type="ARBA" id="ARBA00002904"/>
    </source>
</evidence>
<protein>
    <recommendedName>
        <fullName evidence="5 10">Carbonic anhydrase</fullName>
        <ecNumber evidence="5 10">4.2.1.1</ecNumber>
    </recommendedName>
</protein>
<comment type="cofactor">
    <cofactor evidence="1 10">
        <name>Zn(2+)</name>
        <dbReference type="ChEBI" id="CHEBI:29105"/>
    </cofactor>
</comment>
<comment type="caution">
    <text evidence="13">The sequence shown here is derived from an EMBL/GenBank/DDBJ whole genome shotgun (WGS) entry which is preliminary data.</text>
</comment>
<organism evidence="13 14">
    <name type="scientific">Malus domestica</name>
    <name type="common">Apple</name>
    <name type="synonym">Pyrus malus</name>
    <dbReference type="NCBI Taxonomy" id="3750"/>
    <lineage>
        <taxon>Eukaryota</taxon>
        <taxon>Viridiplantae</taxon>
        <taxon>Streptophyta</taxon>
        <taxon>Embryophyta</taxon>
        <taxon>Tracheophyta</taxon>
        <taxon>Spermatophyta</taxon>
        <taxon>Magnoliopsida</taxon>
        <taxon>eudicotyledons</taxon>
        <taxon>Gunneridae</taxon>
        <taxon>Pentapetalae</taxon>
        <taxon>rosids</taxon>
        <taxon>fabids</taxon>
        <taxon>Rosales</taxon>
        <taxon>Rosaceae</taxon>
        <taxon>Amygdaloideae</taxon>
        <taxon>Maleae</taxon>
        <taxon>Malus</taxon>
    </lineage>
</organism>